<proteinExistence type="predicted"/>
<evidence type="ECO:0000313" key="1">
    <source>
        <dbReference type="EMBL" id="MDS1821591.1"/>
    </source>
</evidence>
<dbReference type="RefSeq" id="WP_311020501.1">
    <property type="nucleotide sequence ID" value="NZ_JAUHGG010000003.1"/>
</dbReference>
<dbReference type="AlphaFoldDB" id="A0AAW8PZC3"/>
<evidence type="ECO:0000313" key="2">
    <source>
        <dbReference type="Proteomes" id="UP001253193"/>
    </source>
</evidence>
<dbReference type="Proteomes" id="UP001253193">
    <property type="component" value="Unassembled WGS sequence"/>
</dbReference>
<gene>
    <name evidence="1" type="ORF">QX249_13035</name>
</gene>
<dbReference type="EMBL" id="JAUHGG010000003">
    <property type="protein sequence ID" value="MDS1821591.1"/>
    <property type="molecule type" value="Genomic_DNA"/>
</dbReference>
<evidence type="ECO:0008006" key="3">
    <source>
        <dbReference type="Google" id="ProtNLM"/>
    </source>
</evidence>
<organism evidence="1 2">
    <name type="scientific">Vibrio parahaemolyticus</name>
    <dbReference type="NCBI Taxonomy" id="670"/>
    <lineage>
        <taxon>Bacteria</taxon>
        <taxon>Pseudomonadati</taxon>
        <taxon>Pseudomonadota</taxon>
        <taxon>Gammaproteobacteria</taxon>
        <taxon>Vibrionales</taxon>
        <taxon>Vibrionaceae</taxon>
        <taxon>Vibrio</taxon>
    </lineage>
</organism>
<accession>A0AAW8PZC3</accession>
<sequence>MSQHPQSIDNNLDEKLANAHMFDIELALYTDTNSIENNLSIIEGEIPKNTKSELTDLEAKLSHLIDEQDEILDTAIKARTSAKWRQKLRTAPKFLGKVGQYMLTASLVAIPIISDFAPEAIEAGKGSFEAIKNIVTGESVEQLYKFFTDYRTTHETLTNLITEENIRNVAIFGAWHGFLLEARNGWDKMFERTFGTYTSGRITNKSGQQIDVASVIAAYNRLGIDFYTKDSELRDEETLVADIKNVAKHASSLSQVEVIDLMKATGLISGEQYKDMLKLQVVSDIRSGKYNDHQTDIAITVLPLLDYISNALHATYRYDDRQRRSALVTEKFYDNVVFDKQGYEQVDHFMRRCLARGEGGYQRPKEESSTVSLIKEHILSAILSDDKKVMREIMHVIQLSQKAIEDLGIKSASDAVLANESESPNLIIKASSHKFDLVKSVGVENIAALVHSGRALESVINKHTTPKNDSPRRLAV</sequence>
<reference evidence="1" key="1">
    <citation type="submission" date="2023-06" db="EMBL/GenBank/DDBJ databases">
        <title>Genomic Diversity of Vibrio spp. and Metagenomic Analysis of Pathogens in Florida Gulf Coastal Waters Following Hurricane Ian.</title>
        <authorList>
            <person name="Brumfield K.D."/>
        </authorList>
    </citation>
    <scope>NUCLEOTIDE SEQUENCE</scope>
    <source>
        <strain evidence="1">WBS2B-138</strain>
    </source>
</reference>
<protein>
    <recommendedName>
        <fullName evidence="3">Coiled-coil protein</fullName>
    </recommendedName>
</protein>
<comment type="caution">
    <text evidence="1">The sequence shown here is derived from an EMBL/GenBank/DDBJ whole genome shotgun (WGS) entry which is preliminary data.</text>
</comment>
<name>A0AAW8PZC3_VIBPH</name>